<reference evidence="2 3" key="1">
    <citation type="submission" date="2024-06" db="EMBL/GenBank/DDBJ databases">
        <authorList>
            <person name="Lee S.D."/>
        </authorList>
    </citation>
    <scope>NUCLEOTIDE SEQUENCE [LARGE SCALE GENOMIC DNA]</scope>
    <source>
        <strain evidence="2 3">N1-10</strain>
    </source>
</reference>
<dbReference type="RefSeq" id="WP_380562593.1">
    <property type="nucleotide sequence ID" value="NZ_JBEUKS010000001.1"/>
</dbReference>
<accession>A0ABV6XGE5</accession>
<dbReference type="EMBL" id="JBEUKS010000001">
    <property type="protein sequence ID" value="MFC1437335.1"/>
    <property type="molecule type" value="Genomic_DNA"/>
</dbReference>
<comment type="caution">
    <text evidence="2">The sequence shown here is derived from an EMBL/GenBank/DDBJ whole genome shotgun (WGS) entry which is preliminary data.</text>
</comment>
<evidence type="ECO:0000313" key="2">
    <source>
        <dbReference type="EMBL" id="MFC1437335.1"/>
    </source>
</evidence>
<keyword evidence="1" id="KW-1133">Transmembrane helix</keyword>
<name>A0ABV6XGE5_9ACTN</name>
<proteinExistence type="predicted"/>
<gene>
    <name evidence="2" type="ORF">ABUW04_03605</name>
</gene>
<feature type="transmembrane region" description="Helical" evidence="1">
    <location>
        <begin position="194"/>
        <end position="214"/>
    </location>
</feature>
<evidence type="ECO:0000313" key="3">
    <source>
        <dbReference type="Proteomes" id="UP001592581"/>
    </source>
</evidence>
<dbReference type="Proteomes" id="UP001592581">
    <property type="component" value="Unassembled WGS sequence"/>
</dbReference>
<feature type="transmembrane region" description="Helical" evidence="1">
    <location>
        <begin position="226"/>
        <end position="244"/>
    </location>
</feature>
<protein>
    <recommendedName>
        <fullName evidence="4">Secreted protein</fullName>
    </recommendedName>
</protein>
<feature type="transmembrane region" description="Helical" evidence="1">
    <location>
        <begin position="432"/>
        <end position="450"/>
    </location>
</feature>
<organism evidence="2 3">
    <name type="scientific">Streptacidiphilus jeojiensis</name>
    <dbReference type="NCBI Taxonomy" id="3229225"/>
    <lineage>
        <taxon>Bacteria</taxon>
        <taxon>Bacillati</taxon>
        <taxon>Actinomycetota</taxon>
        <taxon>Actinomycetes</taxon>
        <taxon>Kitasatosporales</taxon>
        <taxon>Streptomycetaceae</taxon>
        <taxon>Streptacidiphilus</taxon>
    </lineage>
</organism>
<keyword evidence="1" id="KW-0812">Transmembrane</keyword>
<keyword evidence="1" id="KW-0472">Membrane</keyword>
<evidence type="ECO:0000256" key="1">
    <source>
        <dbReference type="SAM" id="Phobius"/>
    </source>
</evidence>
<keyword evidence="3" id="KW-1185">Reference proteome</keyword>
<sequence length="459" mass="48463">MPSRLRWFTAGCLLLTVVLATVVLTAAMGAQSTWSAVTGRQAPQVLDATGLYQSLTDLDAQTANIMVFGADPKLAGQRATALTQYSQDRTTADHDLQQATVSAAGDARVQSALAGVLDGMGRYQDLAGRAMELNDQAKAAAGHPDPTALAEYRQATDLMRTTLLPAADRLVQANNAAFTASYDQQRSALSSAEGWTLGLGAALLAGLLALQVWLTRTFRRIVNPALAAATVLVVAFLALAGTLLPDQRETLRVARHDAFDSVVALSRARAVVSDANADESRYLLDRERAPQYQDAFEAASQQIAALPSADITGYDTALAAAVTAYRADRTDVGFGGFYGTEFRNITFTGERAAAERALTTYQAYELDDRKIRALVAEGRLDDAIAYGTSLSPGGSNAAFEAQDAALQQVIAVNADAFGAAAHGGHGQLSFRIPLLGGAAVLVLLLCLVGVRPRLAEFRA</sequence>
<evidence type="ECO:0008006" key="4">
    <source>
        <dbReference type="Google" id="ProtNLM"/>
    </source>
</evidence>